<proteinExistence type="predicted"/>
<organism evidence="1 2">
    <name type="scientific">Thioploca ingrica</name>
    <dbReference type="NCBI Taxonomy" id="40754"/>
    <lineage>
        <taxon>Bacteria</taxon>
        <taxon>Pseudomonadati</taxon>
        <taxon>Pseudomonadota</taxon>
        <taxon>Gammaproteobacteria</taxon>
        <taxon>Thiotrichales</taxon>
        <taxon>Thiotrichaceae</taxon>
        <taxon>Thioploca</taxon>
    </lineage>
</organism>
<dbReference type="EMBL" id="AP014633">
    <property type="protein sequence ID" value="BAP57326.1"/>
    <property type="molecule type" value="Genomic_DNA"/>
</dbReference>
<dbReference type="Gene3D" id="3.30.2020.10">
    <property type="entry name" value="NE0471-like N-terminal domain"/>
    <property type="match status" value="1"/>
</dbReference>
<sequence>MPYPKIKSAQVIDDHTLIVEFANEEKRKYDMTKLFDKEVFFPLKNPGFFKNFQIDSSGCAIIWNEDIDVSEYEIWSHGTIEC</sequence>
<dbReference type="STRING" id="40754.THII_3029"/>
<protein>
    <recommendedName>
        <fullName evidence="3">DUF2442 domain-containing protein</fullName>
    </recommendedName>
</protein>
<evidence type="ECO:0000313" key="1">
    <source>
        <dbReference type="EMBL" id="BAP57326.1"/>
    </source>
</evidence>
<name>A0A090BVR7_9GAMM</name>
<dbReference type="HOGENOM" id="CLU_153045_2_0_6"/>
<dbReference type="Pfam" id="PF10387">
    <property type="entry name" value="DUF2442"/>
    <property type="match status" value="1"/>
</dbReference>
<evidence type="ECO:0000313" key="2">
    <source>
        <dbReference type="Proteomes" id="UP000031623"/>
    </source>
</evidence>
<keyword evidence="2" id="KW-1185">Reference proteome</keyword>
<reference evidence="1 2" key="1">
    <citation type="journal article" date="2014" name="ISME J.">
        <title>Ecophysiology of Thioploca ingrica as revealed by the complete genome sequence supplemented with proteomic evidence.</title>
        <authorList>
            <person name="Kojima H."/>
            <person name="Ogura Y."/>
            <person name="Yamamoto N."/>
            <person name="Togashi T."/>
            <person name="Mori H."/>
            <person name="Watanabe T."/>
            <person name="Nemoto F."/>
            <person name="Kurokawa K."/>
            <person name="Hayashi T."/>
            <person name="Fukui M."/>
        </authorList>
    </citation>
    <scope>NUCLEOTIDE SEQUENCE [LARGE SCALE GENOMIC DNA]</scope>
</reference>
<dbReference type="InterPro" id="IPR018841">
    <property type="entry name" value="DUF2442"/>
</dbReference>
<dbReference type="InterPro" id="IPR036782">
    <property type="entry name" value="NE0471-like_N"/>
</dbReference>
<dbReference type="KEGG" id="tig:THII_3029"/>
<dbReference type="Proteomes" id="UP000031623">
    <property type="component" value="Chromosome"/>
</dbReference>
<dbReference type="OrthoDB" id="427321at2"/>
<gene>
    <name evidence="1" type="ORF">THII_3029</name>
</gene>
<accession>A0A090BVR7</accession>
<evidence type="ECO:0008006" key="3">
    <source>
        <dbReference type="Google" id="ProtNLM"/>
    </source>
</evidence>
<dbReference type="SUPFAM" id="SSF143880">
    <property type="entry name" value="NE0471 N-terminal domain-like"/>
    <property type="match status" value="1"/>
</dbReference>
<dbReference type="AlphaFoldDB" id="A0A090BVR7"/>